<dbReference type="InterPro" id="IPR006195">
    <property type="entry name" value="aa-tRNA-synth_II"/>
</dbReference>
<evidence type="ECO:0000313" key="8">
    <source>
        <dbReference type="Proteomes" id="UP000231322"/>
    </source>
</evidence>
<dbReference type="GO" id="GO:0005524">
    <property type="term" value="F:ATP binding"/>
    <property type="evidence" value="ECO:0007669"/>
    <property type="project" value="UniProtKB-KW"/>
</dbReference>
<keyword evidence="3" id="KW-0067">ATP-binding</keyword>
<dbReference type="GO" id="GO:0006418">
    <property type="term" value="P:tRNA aminoacylation for protein translation"/>
    <property type="evidence" value="ECO:0007669"/>
    <property type="project" value="InterPro"/>
</dbReference>
<evidence type="ECO:0000313" key="7">
    <source>
        <dbReference type="EMBL" id="PIH03641.1"/>
    </source>
</evidence>
<dbReference type="GO" id="GO:0016740">
    <property type="term" value="F:transferase activity"/>
    <property type="evidence" value="ECO:0007669"/>
    <property type="project" value="UniProtKB-ARBA"/>
</dbReference>
<keyword evidence="5" id="KW-0030">Aminoacyl-tRNA synthetase</keyword>
<name>A0A2G7HEU1_9CLOT</name>
<organism evidence="7 8">
    <name type="scientific">Clostridium combesii</name>
    <dbReference type="NCBI Taxonomy" id="39481"/>
    <lineage>
        <taxon>Bacteria</taxon>
        <taxon>Bacillati</taxon>
        <taxon>Bacillota</taxon>
        <taxon>Clostridia</taxon>
        <taxon>Eubacteriales</taxon>
        <taxon>Clostridiaceae</taxon>
        <taxon>Clostridium</taxon>
    </lineage>
</organism>
<keyword evidence="1" id="KW-0436">Ligase</keyword>
<evidence type="ECO:0000256" key="5">
    <source>
        <dbReference type="ARBA" id="ARBA00023146"/>
    </source>
</evidence>
<evidence type="ECO:0000256" key="1">
    <source>
        <dbReference type="ARBA" id="ARBA00022598"/>
    </source>
</evidence>
<gene>
    <name evidence="7" type="ORF">CS538_11630</name>
</gene>
<keyword evidence="2" id="KW-0547">Nucleotide-binding</keyword>
<accession>A0A2G7HEU1</accession>
<evidence type="ECO:0000256" key="3">
    <source>
        <dbReference type="ARBA" id="ARBA00022840"/>
    </source>
</evidence>
<dbReference type="Gene3D" id="3.30.930.10">
    <property type="entry name" value="Bira Bifunctional Protein, Domain 2"/>
    <property type="match status" value="1"/>
</dbReference>
<dbReference type="PROSITE" id="PS50862">
    <property type="entry name" value="AA_TRNA_LIGASE_II"/>
    <property type="match status" value="1"/>
</dbReference>
<feature type="domain" description="Aminoacyl-transfer RNA synthetases class-II family profile" evidence="6">
    <location>
        <begin position="229"/>
        <end position="385"/>
    </location>
</feature>
<dbReference type="GO" id="GO:0004812">
    <property type="term" value="F:aminoacyl-tRNA ligase activity"/>
    <property type="evidence" value="ECO:0007669"/>
    <property type="project" value="UniProtKB-KW"/>
</dbReference>
<dbReference type="RefSeq" id="WP_099839558.1">
    <property type="nucleotide sequence ID" value="NZ_PEIK01000009.1"/>
</dbReference>
<dbReference type="GO" id="GO:0140096">
    <property type="term" value="F:catalytic activity, acting on a protein"/>
    <property type="evidence" value="ECO:0007669"/>
    <property type="project" value="UniProtKB-ARBA"/>
</dbReference>
<reference evidence="7 8" key="1">
    <citation type="submission" date="2017-10" db="EMBL/GenBank/DDBJ databases">
        <title>Reclassification of Eubacterium combesii and discrepancies in the nomenclature of botulinum neurotoxin producing clostridia. Request for an Opinion.</title>
        <authorList>
            <person name="Dobritsa A.P."/>
            <person name="Kutumbaka K.K."/>
            <person name="Samadpour M."/>
        </authorList>
    </citation>
    <scope>NUCLEOTIDE SEQUENCE [LARGE SCALE GENOMIC DNA]</scope>
    <source>
        <strain evidence="7 8">DSM 20696</strain>
    </source>
</reference>
<sequence length="397" mass="47286">MFKYSIKNLREEDKNFFKDMIPYLSQYIIKYEMKEGDVFIYCDVDNENQIRNCLDNLINMINKNILSEKTEKIKTIEDYTSYTTINHSNIYNNLVSRGDVRELTKGSFAYSGLFLDIYEYFERKIDEFACSKFKNIRKIVYPDLHSIQDYIKGRYFENFPHYMMFQTTLKNDMSVYEKFSKCKFEYKSILDEIKTPQNVLRHAACVPVYSLLENEMLDAEEVQSFIVSGKCFRNEEDNIFELSRLNEFYMKEFVFVGDENAVNKMIEISKELIKFWVDIFKLNSKYETANDSFFANNYKKMKFFQIIGESKQEFKAFIPGNKNYIAASSINYHRTHFSKVYNIIGEKGNYCYSACFAFGIERLAYALLSQKGLNIDKWDFETIKEIEKYSKLRSNEK</sequence>
<evidence type="ECO:0000259" key="6">
    <source>
        <dbReference type="PROSITE" id="PS50862"/>
    </source>
</evidence>
<proteinExistence type="predicted"/>
<protein>
    <recommendedName>
        <fullName evidence="6">Aminoacyl-transfer RNA synthetases class-II family profile domain-containing protein</fullName>
    </recommendedName>
</protein>
<dbReference type="SUPFAM" id="SSF55681">
    <property type="entry name" value="Class II aaRS and biotin synthetases"/>
    <property type="match status" value="1"/>
</dbReference>
<comment type="caution">
    <text evidence="7">The sequence shown here is derived from an EMBL/GenBank/DDBJ whole genome shotgun (WGS) entry which is preliminary data.</text>
</comment>
<dbReference type="InterPro" id="IPR045864">
    <property type="entry name" value="aa-tRNA-synth_II/BPL/LPL"/>
</dbReference>
<dbReference type="AlphaFoldDB" id="A0A2G7HEU1"/>
<evidence type="ECO:0000256" key="2">
    <source>
        <dbReference type="ARBA" id="ARBA00022741"/>
    </source>
</evidence>
<dbReference type="EMBL" id="PEIK01000009">
    <property type="protein sequence ID" value="PIH03641.1"/>
    <property type="molecule type" value="Genomic_DNA"/>
</dbReference>
<dbReference type="Pfam" id="PF00587">
    <property type="entry name" value="tRNA-synt_2b"/>
    <property type="match status" value="1"/>
</dbReference>
<keyword evidence="4" id="KW-0648">Protein biosynthesis</keyword>
<dbReference type="Proteomes" id="UP000231322">
    <property type="component" value="Unassembled WGS sequence"/>
</dbReference>
<keyword evidence="8" id="KW-1185">Reference proteome</keyword>
<evidence type="ECO:0000256" key="4">
    <source>
        <dbReference type="ARBA" id="ARBA00022917"/>
    </source>
</evidence>
<dbReference type="InterPro" id="IPR002314">
    <property type="entry name" value="aa-tRNA-synt_IIb"/>
</dbReference>